<dbReference type="EMBL" id="SDDQ01000026">
    <property type="protein sequence ID" value="TCZ49108.1"/>
    <property type="molecule type" value="Genomic_DNA"/>
</dbReference>
<sequence length="87" mass="10171">MIELIWHGRAVKGLRKLPKQDEVLVREKTNALKSYPNLESLDVKKLTDQNGLYRLRVGNYRVLFEIKSGKTVIIEIQQILRRTSSTY</sequence>
<dbReference type="SUPFAM" id="SSF143011">
    <property type="entry name" value="RelE-like"/>
    <property type="match status" value="1"/>
</dbReference>
<organism evidence="2">
    <name type="scientific">Klebsiella pneumoniae</name>
    <dbReference type="NCBI Taxonomy" id="573"/>
    <lineage>
        <taxon>Bacteria</taxon>
        <taxon>Pseudomonadati</taxon>
        <taxon>Pseudomonadota</taxon>
        <taxon>Gammaproteobacteria</taxon>
        <taxon>Enterobacterales</taxon>
        <taxon>Enterobacteriaceae</taxon>
        <taxon>Klebsiella/Raoultella group</taxon>
        <taxon>Klebsiella</taxon>
        <taxon>Klebsiella pneumoniae complex</taxon>
    </lineage>
</organism>
<dbReference type="Pfam" id="PF05016">
    <property type="entry name" value="ParE_toxin"/>
    <property type="match status" value="1"/>
</dbReference>
<dbReference type="Gene3D" id="3.30.2310.20">
    <property type="entry name" value="RelE-like"/>
    <property type="match status" value="1"/>
</dbReference>
<dbReference type="InterPro" id="IPR007712">
    <property type="entry name" value="RelE/ParE_toxin"/>
</dbReference>
<dbReference type="AlphaFoldDB" id="A0A483ZTI1"/>
<proteinExistence type="predicted"/>
<name>A0A483ZTI1_KLEPN</name>
<evidence type="ECO:0000313" key="2">
    <source>
        <dbReference type="EMBL" id="TCZ49108.1"/>
    </source>
</evidence>
<dbReference type="PANTHER" id="PTHR38813:SF1">
    <property type="entry name" value="TOXIN RELE1-RELATED"/>
    <property type="match status" value="1"/>
</dbReference>
<dbReference type="InterPro" id="IPR035093">
    <property type="entry name" value="RelE/ParE_toxin_dom_sf"/>
</dbReference>
<gene>
    <name evidence="2" type="ORF">ETH65_16365</name>
</gene>
<dbReference type="PANTHER" id="PTHR38813">
    <property type="match status" value="1"/>
</dbReference>
<protein>
    <submittedName>
        <fullName evidence="2">Type II toxin-antitoxin system RelE/ParE family toxin</fullName>
    </submittedName>
</protein>
<comment type="caution">
    <text evidence="2">The sequence shown here is derived from an EMBL/GenBank/DDBJ whole genome shotgun (WGS) entry which is preliminary data.</text>
</comment>
<keyword evidence="1" id="KW-1277">Toxin-antitoxin system</keyword>
<dbReference type="RefSeq" id="WP_040197792.1">
    <property type="nucleotide sequence ID" value="NZ_ABLUVU020000005.1"/>
</dbReference>
<accession>A0A483ZTI1</accession>
<dbReference type="InterPro" id="IPR052747">
    <property type="entry name" value="TA_system_RelE_toxin"/>
</dbReference>
<evidence type="ECO:0000256" key="1">
    <source>
        <dbReference type="ARBA" id="ARBA00022649"/>
    </source>
</evidence>
<reference evidence="2" key="1">
    <citation type="submission" date="2019-01" db="EMBL/GenBank/DDBJ databases">
        <authorList>
            <person name="Lista F."/>
            <person name="Anselmo A."/>
        </authorList>
    </citation>
    <scope>NUCLEOTIDE SEQUENCE</scope>
    <source>
        <strain evidence="2">5R</strain>
    </source>
</reference>